<protein>
    <submittedName>
        <fullName evidence="1">Uncharacterized protein</fullName>
    </submittedName>
</protein>
<proteinExistence type="predicted"/>
<name>A0A9P4J3U8_9PEZI</name>
<organism evidence="1 2">
    <name type="scientific">Myriangium duriaei CBS 260.36</name>
    <dbReference type="NCBI Taxonomy" id="1168546"/>
    <lineage>
        <taxon>Eukaryota</taxon>
        <taxon>Fungi</taxon>
        <taxon>Dikarya</taxon>
        <taxon>Ascomycota</taxon>
        <taxon>Pezizomycotina</taxon>
        <taxon>Dothideomycetes</taxon>
        <taxon>Dothideomycetidae</taxon>
        <taxon>Myriangiales</taxon>
        <taxon>Myriangiaceae</taxon>
        <taxon>Myriangium</taxon>
    </lineage>
</organism>
<evidence type="ECO:0000313" key="1">
    <source>
        <dbReference type="EMBL" id="KAF2151908.1"/>
    </source>
</evidence>
<accession>A0A9P4J3U8</accession>
<sequence length="157" mass="17184">MGRLWSIDIAHRQGRECDKRKPKSIMAEVSLEELRPVGVALSLYPVALPCLQAKLNCTHVRNGDVIDDKKSSVGGSGEAGDVRVVHPFRPGFPWIFARPEKMCHRFIAVVQGKGCHVTASAPPQVCPGTSSGWVGHVYKIGMNLQAIGSESMVRRLR</sequence>
<comment type="caution">
    <text evidence="1">The sequence shown here is derived from an EMBL/GenBank/DDBJ whole genome shotgun (WGS) entry which is preliminary data.</text>
</comment>
<evidence type="ECO:0000313" key="2">
    <source>
        <dbReference type="Proteomes" id="UP000799439"/>
    </source>
</evidence>
<gene>
    <name evidence="1" type="ORF">K461DRAFT_158910</name>
</gene>
<dbReference type="EMBL" id="ML996087">
    <property type="protein sequence ID" value="KAF2151908.1"/>
    <property type="molecule type" value="Genomic_DNA"/>
</dbReference>
<dbReference type="Proteomes" id="UP000799439">
    <property type="component" value="Unassembled WGS sequence"/>
</dbReference>
<dbReference type="AlphaFoldDB" id="A0A9P4J3U8"/>
<reference evidence="1" key="1">
    <citation type="journal article" date="2020" name="Stud. Mycol.">
        <title>101 Dothideomycetes genomes: a test case for predicting lifestyles and emergence of pathogens.</title>
        <authorList>
            <person name="Haridas S."/>
            <person name="Albert R."/>
            <person name="Binder M."/>
            <person name="Bloem J."/>
            <person name="Labutti K."/>
            <person name="Salamov A."/>
            <person name="Andreopoulos B."/>
            <person name="Baker S."/>
            <person name="Barry K."/>
            <person name="Bills G."/>
            <person name="Bluhm B."/>
            <person name="Cannon C."/>
            <person name="Castanera R."/>
            <person name="Culley D."/>
            <person name="Daum C."/>
            <person name="Ezra D."/>
            <person name="Gonzalez J."/>
            <person name="Henrissat B."/>
            <person name="Kuo A."/>
            <person name="Liang C."/>
            <person name="Lipzen A."/>
            <person name="Lutzoni F."/>
            <person name="Magnuson J."/>
            <person name="Mondo S."/>
            <person name="Nolan M."/>
            <person name="Ohm R."/>
            <person name="Pangilinan J."/>
            <person name="Park H.-J."/>
            <person name="Ramirez L."/>
            <person name="Alfaro M."/>
            <person name="Sun H."/>
            <person name="Tritt A."/>
            <person name="Yoshinaga Y."/>
            <person name="Zwiers L.-H."/>
            <person name="Turgeon B."/>
            <person name="Goodwin S."/>
            <person name="Spatafora J."/>
            <person name="Crous P."/>
            <person name="Grigoriev I."/>
        </authorList>
    </citation>
    <scope>NUCLEOTIDE SEQUENCE</scope>
    <source>
        <strain evidence="1">CBS 260.36</strain>
    </source>
</reference>
<keyword evidence="2" id="KW-1185">Reference proteome</keyword>